<comment type="caution">
    <text evidence="3">The sequence shown here is derived from an EMBL/GenBank/DDBJ whole genome shotgun (WGS) entry which is preliminary data.</text>
</comment>
<dbReference type="PANTHER" id="PTHR43048">
    <property type="entry name" value="METHYLMALONYL-COA EPIMERASE"/>
    <property type="match status" value="1"/>
</dbReference>
<dbReference type="Pfam" id="PF00903">
    <property type="entry name" value="Glyoxalase"/>
    <property type="match status" value="1"/>
</dbReference>
<dbReference type="CDD" id="cd06587">
    <property type="entry name" value="VOC"/>
    <property type="match status" value="1"/>
</dbReference>
<dbReference type="InterPro" id="IPR051785">
    <property type="entry name" value="MMCE/EMCE_epimerase"/>
</dbReference>
<dbReference type="Proteomes" id="UP000032233">
    <property type="component" value="Unassembled WGS sequence"/>
</dbReference>
<feature type="domain" description="VOC" evidence="2">
    <location>
        <begin position="4"/>
        <end position="126"/>
    </location>
</feature>
<organism evidence="3 4">
    <name type="scientific">Dethiosulfatarculus sandiegensis</name>
    <dbReference type="NCBI Taxonomy" id="1429043"/>
    <lineage>
        <taxon>Bacteria</taxon>
        <taxon>Pseudomonadati</taxon>
        <taxon>Thermodesulfobacteriota</taxon>
        <taxon>Desulfarculia</taxon>
        <taxon>Desulfarculales</taxon>
        <taxon>Desulfarculaceae</taxon>
        <taxon>Dethiosulfatarculus</taxon>
    </lineage>
</organism>
<keyword evidence="1" id="KW-0479">Metal-binding</keyword>
<dbReference type="Gene3D" id="3.10.180.10">
    <property type="entry name" value="2,3-Dihydroxybiphenyl 1,2-Dioxygenase, domain 1"/>
    <property type="match status" value="1"/>
</dbReference>
<name>A0A0D2JZ99_9BACT</name>
<dbReference type="PANTHER" id="PTHR43048:SF5">
    <property type="entry name" value="BLR5325 PROTEIN"/>
    <property type="match status" value="1"/>
</dbReference>
<dbReference type="PROSITE" id="PS51819">
    <property type="entry name" value="VOC"/>
    <property type="match status" value="1"/>
</dbReference>
<dbReference type="InterPro" id="IPR037523">
    <property type="entry name" value="VOC_core"/>
</dbReference>
<dbReference type="STRING" id="1429043.X474_06910"/>
<dbReference type="RefSeq" id="WP_044347509.1">
    <property type="nucleotide sequence ID" value="NZ_AZAC01000008.1"/>
</dbReference>
<sequence>MEYGFDHLHLRCQDLEGAVDFYVKMLGGEVVKRFEVNGMPIVRVVVGGTNIAFSPITKNLSITVPADEPRWGAYQIGFTVADLEQAMAELKAKGGKFKNEPFDAAPGVRAVFMEGPDGIEIELMQVGN</sequence>
<dbReference type="FunCoup" id="A0A0D2JZ99">
    <property type="interactions" value="509"/>
</dbReference>
<dbReference type="GO" id="GO:0046872">
    <property type="term" value="F:metal ion binding"/>
    <property type="evidence" value="ECO:0007669"/>
    <property type="project" value="UniProtKB-KW"/>
</dbReference>
<evidence type="ECO:0000313" key="3">
    <source>
        <dbReference type="EMBL" id="KIX14870.1"/>
    </source>
</evidence>
<protein>
    <recommendedName>
        <fullName evidence="2">VOC domain-containing protein</fullName>
    </recommendedName>
</protein>
<dbReference type="InterPro" id="IPR004360">
    <property type="entry name" value="Glyas_Fos-R_dOase_dom"/>
</dbReference>
<dbReference type="InterPro" id="IPR029068">
    <property type="entry name" value="Glyas_Bleomycin-R_OHBP_Dase"/>
</dbReference>
<evidence type="ECO:0000256" key="1">
    <source>
        <dbReference type="ARBA" id="ARBA00022723"/>
    </source>
</evidence>
<accession>A0A0D2JZ99</accession>
<dbReference type="OrthoDB" id="9789841at2"/>
<proteinExistence type="predicted"/>
<keyword evidence="4" id="KW-1185">Reference proteome</keyword>
<dbReference type="GO" id="GO:0046491">
    <property type="term" value="P:L-methylmalonyl-CoA metabolic process"/>
    <property type="evidence" value="ECO:0007669"/>
    <property type="project" value="TreeGrafter"/>
</dbReference>
<gene>
    <name evidence="3" type="ORF">X474_06910</name>
</gene>
<reference evidence="3 4" key="1">
    <citation type="submission" date="2013-11" db="EMBL/GenBank/DDBJ databases">
        <title>Metagenomic analysis of a methanogenic consortium involved in long chain n-alkane degradation.</title>
        <authorList>
            <person name="Davidova I.A."/>
            <person name="Callaghan A.V."/>
            <person name="Wawrik B."/>
            <person name="Pruitt S."/>
            <person name="Marks C."/>
            <person name="Duncan K.E."/>
            <person name="Suflita J.M."/>
        </authorList>
    </citation>
    <scope>NUCLEOTIDE SEQUENCE [LARGE SCALE GENOMIC DNA]</scope>
    <source>
        <strain evidence="3 4">SPR</strain>
    </source>
</reference>
<dbReference type="InParanoid" id="A0A0D2JZ99"/>
<dbReference type="EMBL" id="AZAC01000008">
    <property type="protein sequence ID" value="KIX14870.1"/>
    <property type="molecule type" value="Genomic_DNA"/>
</dbReference>
<evidence type="ECO:0000259" key="2">
    <source>
        <dbReference type="PROSITE" id="PS51819"/>
    </source>
</evidence>
<dbReference type="GO" id="GO:0004493">
    <property type="term" value="F:methylmalonyl-CoA epimerase activity"/>
    <property type="evidence" value="ECO:0007669"/>
    <property type="project" value="TreeGrafter"/>
</dbReference>
<evidence type="ECO:0000313" key="4">
    <source>
        <dbReference type="Proteomes" id="UP000032233"/>
    </source>
</evidence>
<dbReference type="SUPFAM" id="SSF54593">
    <property type="entry name" value="Glyoxalase/Bleomycin resistance protein/Dihydroxybiphenyl dioxygenase"/>
    <property type="match status" value="1"/>
</dbReference>
<dbReference type="AlphaFoldDB" id="A0A0D2JZ99"/>